<keyword evidence="4" id="KW-0378">Hydrolase</keyword>
<dbReference type="InterPro" id="IPR015797">
    <property type="entry name" value="NUDIX_hydrolase-like_dom_sf"/>
</dbReference>
<dbReference type="Gene3D" id="3.90.79.10">
    <property type="entry name" value="Nucleoside Triphosphate Pyrophosphohydrolase"/>
    <property type="match status" value="1"/>
</dbReference>
<dbReference type="SUPFAM" id="SSF55811">
    <property type="entry name" value="Nudix"/>
    <property type="match status" value="1"/>
</dbReference>
<evidence type="ECO:0000256" key="2">
    <source>
        <dbReference type="ARBA" id="ARBA00005582"/>
    </source>
</evidence>
<accession>A0A161TMR0</accession>
<evidence type="ECO:0000313" key="8">
    <source>
        <dbReference type="Proteomes" id="UP000076482"/>
    </source>
</evidence>
<dbReference type="CDD" id="cd18886">
    <property type="entry name" value="NUDIX_MutT_Nudt1"/>
    <property type="match status" value="1"/>
</dbReference>
<protein>
    <submittedName>
        <fullName evidence="7">MutT/nudix family protein</fullName>
    </submittedName>
</protein>
<gene>
    <name evidence="7" type="ORF">B4088_6143</name>
</gene>
<evidence type="ECO:0000259" key="6">
    <source>
        <dbReference type="PROSITE" id="PS51462"/>
    </source>
</evidence>
<proteinExistence type="inferred from homology"/>
<sequence>MYKHTLCFIKRNEEILMLNREYDPVKGLWNGVGGKIEKGETPLENAIREIKEETNIKVTHDQIKFKGIIKWEDSSYSGGMYVYLIELMNEFIYHTPIKASEGILDWKEISWILSDYNYGVGEMIPNFLPEVLHNELILEHNFVLSNHKLIDYRNAELIKQDSSIDNIIRL</sequence>
<dbReference type="PROSITE" id="PS51462">
    <property type="entry name" value="NUDIX"/>
    <property type="match status" value="1"/>
</dbReference>
<dbReference type="InterPro" id="IPR000086">
    <property type="entry name" value="NUDIX_hydrolase_dom"/>
</dbReference>
<comment type="cofactor">
    <cofactor evidence="1">
        <name>Mg(2+)</name>
        <dbReference type="ChEBI" id="CHEBI:18420"/>
    </cofactor>
</comment>
<evidence type="ECO:0000313" key="7">
    <source>
        <dbReference type="EMBL" id="KZD51099.1"/>
    </source>
</evidence>
<comment type="similarity">
    <text evidence="2">Belongs to the Nudix hydrolase family.</text>
</comment>
<evidence type="ECO:0000256" key="1">
    <source>
        <dbReference type="ARBA" id="ARBA00001946"/>
    </source>
</evidence>
<dbReference type="EMBL" id="LJKE01000126">
    <property type="protein sequence ID" value="KZD51099.1"/>
    <property type="molecule type" value="Genomic_DNA"/>
</dbReference>
<dbReference type="PATRIC" id="fig|1396.535.peg.5580"/>
<keyword evidence="3" id="KW-0479">Metal-binding</keyword>
<dbReference type="Proteomes" id="UP000076482">
    <property type="component" value="Unassembled WGS sequence"/>
</dbReference>
<dbReference type="Pfam" id="PF00293">
    <property type="entry name" value="NUDIX"/>
    <property type="match status" value="1"/>
</dbReference>
<dbReference type="GO" id="GO:0005737">
    <property type="term" value="C:cytoplasm"/>
    <property type="evidence" value="ECO:0007669"/>
    <property type="project" value="TreeGrafter"/>
</dbReference>
<evidence type="ECO:0000256" key="3">
    <source>
        <dbReference type="ARBA" id="ARBA00022723"/>
    </source>
</evidence>
<reference evidence="7 8" key="1">
    <citation type="submission" date="2015-09" db="EMBL/GenBank/DDBJ databases">
        <title>Bacillus cereus food isolates.</title>
        <authorList>
            <person name="Boekhorst J."/>
        </authorList>
    </citation>
    <scope>NUCLEOTIDE SEQUENCE [LARGE SCALE GENOMIC DNA]</scope>
    <source>
        <strain evidence="7 8">B4088</strain>
    </source>
</reference>
<comment type="caution">
    <text evidence="7">The sequence shown here is derived from an EMBL/GenBank/DDBJ whole genome shotgun (WGS) entry which is preliminary data.</text>
</comment>
<dbReference type="RefSeq" id="WP_063263412.1">
    <property type="nucleotide sequence ID" value="NZ_LJKE01000126.1"/>
</dbReference>
<dbReference type="GO" id="GO:0016818">
    <property type="term" value="F:hydrolase activity, acting on acid anhydrides, in phosphorus-containing anhydrides"/>
    <property type="evidence" value="ECO:0007669"/>
    <property type="project" value="TreeGrafter"/>
</dbReference>
<name>A0A161TMR0_BACCE</name>
<dbReference type="PANTHER" id="PTHR43758">
    <property type="entry name" value="7,8-DIHYDRO-8-OXOGUANINE TRIPHOSPHATASE"/>
    <property type="match status" value="1"/>
</dbReference>
<evidence type="ECO:0000256" key="5">
    <source>
        <dbReference type="ARBA" id="ARBA00022842"/>
    </source>
</evidence>
<dbReference type="GO" id="GO:0046872">
    <property type="term" value="F:metal ion binding"/>
    <property type="evidence" value="ECO:0007669"/>
    <property type="project" value="UniProtKB-KW"/>
</dbReference>
<evidence type="ECO:0000256" key="4">
    <source>
        <dbReference type="ARBA" id="ARBA00022801"/>
    </source>
</evidence>
<feature type="domain" description="Nudix hydrolase" evidence="6">
    <location>
        <begin position="1"/>
        <end position="129"/>
    </location>
</feature>
<dbReference type="PANTHER" id="PTHR43758:SF2">
    <property type="entry name" value="OXIDIZED PURINE NUCLEOSIDE TRIPHOSPHATE HYDROLASE"/>
    <property type="match status" value="1"/>
</dbReference>
<organism evidence="7 8">
    <name type="scientific">Bacillus cereus</name>
    <dbReference type="NCBI Taxonomy" id="1396"/>
    <lineage>
        <taxon>Bacteria</taxon>
        <taxon>Bacillati</taxon>
        <taxon>Bacillota</taxon>
        <taxon>Bacilli</taxon>
        <taxon>Bacillales</taxon>
        <taxon>Bacillaceae</taxon>
        <taxon>Bacillus</taxon>
        <taxon>Bacillus cereus group</taxon>
    </lineage>
</organism>
<dbReference type="AlphaFoldDB" id="A0A161TMR0"/>
<keyword evidence="5" id="KW-0460">Magnesium</keyword>